<dbReference type="KEGG" id="pnp:IJ22_36300"/>
<comment type="similarity">
    <text evidence="1">Belongs to the HIBADH-related family.</text>
</comment>
<dbReference type="GO" id="GO:0050661">
    <property type="term" value="F:NADP binding"/>
    <property type="evidence" value="ECO:0007669"/>
    <property type="project" value="InterPro"/>
</dbReference>
<protein>
    <submittedName>
        <fullName evidence="4">3-hydroxyisobutyrate dehydrogenase</fullName>
    </submittedName>
</protein>
<dbReference type="InterPro" id="IPR013328">
    <property type="entry name" value="6PGD_dom2"/>
</dbReference>
<dbReference type="SUPFAM" id="SSF51735">
    <property type="entry name" value="NAD(P)-binding Rossmann-fold domains"/>
    <property type="match status" value="1"/>
</dbReference>
<dbReference type="Gene3D" id="3.40.50.720">
    <property type="entry name" value="NAD(P)-binding Rossmann-like Domain"/>
    <property type="match status" value="1"/>
</dbReference>
<evidence type="ECO:0000313" key="5">
    <source>
        <dbReference type="Proteomes" id="UP000061660"/>
    </source>
</evidence>
<dbReference type="InterPro" id="IPR015815">
    <property type="entry name" value="HIBADH-related"/>
</dbReference>
<reference evidence="4 5" key="2">
    <citation type="journal article" date="2016" name="Genome Announc.">
        <title>Complete Genome Sequences of Two Interactive Moderate Thermophiles, Paenibacillus napthalenovorans 32O-Y and Paenibacillus sp. 32O-W.</title>
        <authorList>
            <person name="Butler R.R.III."/>
            <person name="Wang J."/>
            <person name="Stark B.C."/>
            <person name="Pombert J.F."/>
        </authorList>
    </citation>
    <scope>NUCLEOTIDE SEQUENCE [LARGE SCALE GENOMIC DNA]</scope>
    <source>
        <strain evidence="4 5">32O-Y</strain>
    </source>
</reference>
<organism evidence="4 5">
    <name type="scientific">Paenibacillus naphthalenovorans</name>
    <dbReference type="NCBI Taxonomy" id="162209"/>
    <lineage>
        <taxon>Bacteria</taxon>
        <taxon>Bacillati</taxon>
        <taxon>Bacillota</taxon>
        <taxon>Bacilli</taxon>
        <taxon>Bacillales</taxon>
        <taxon>Paenibacillaceae</taxon>
        <taxon>Paenibacillus</taxon>
    </lineage>
</organism>
<dbReference type="GO" id="GO:0051287">
    <property type="term" value="F:NAD binding"/>
    <property type="evidence" value="ECO:0007669"/>
    <property type="project" value="InterPro"/>
</dbReference>
<proteinExistence type="inferred from homology"/>
<dbReference type="InterPro" id="IPR029154">
    <property type="entry name" value="HIBADH-like_NADP-bd"/>
</dbReference>
<name>A0A0U2M787_9BACL</name>
<dbReference type="InterPro" id="IPR008927">
    <property type="entry name" value="6-PGluconate_DH-like_C_sf"/>
</dbReference>
<reference evidence="5" key="1">
    <citation type="submission" date="2015-12" db="EMBL/GenBank/DDBJ databases">
        <title>Complete genome sequences of two moderately thermophilic Paenibacillus species.</title>
        <authorList>
            <person name="Butler R.III."/>
            <person name="Wang J."/>
            <person name="Stark B.C."/>
            <person name="Pombert J.-F."/>
        </authorList>
    </citation>
    <scope>NUCLEOTIDE SEQUENCE [LARGE SCALE GENOMIC DNA]</scope>
    <source>
        <strain evidence="5">32O-Y</strain>
    </source>
</reference>
<dbReference type="STRING" id="162209.IJ22_36300"/>
<dbReference type="GO" id="GO:0016491">
    <property type="term" value="F:oxidoreductase activity"/>
    <property type="evidence" value="ECO:0007669"/>
    <property type="project" value="UniProtKB-KW"/>
</dbReference>
<keyword evidence="2" id="KW-0560">Oxidoreductase</keyword>
<dbReference type="Pfam" id="PF14833">
    <property type="entry name" value="NAD_binding_11"/>
    <property type="match status" value="1"/>
</dbReference>
<gene>
    <name evidence="4" type="ORF">IJ22_36300</name>
</gene>
<dbReference type="Proteomes" id="UP000061660">
    <property type="component" value="Chromosome"/>
</dbReference>
<dbReference type="Pfam" id="PF03446">
    <property type="entry name" value="NAD_binding_2"/>
    <property type="match status" value="1"/>
</dbReference>
<dbReference type="PATRIC" id="fig|162209.4.peg.3866"/>
<dbReference type="InterPro" id="IPR036291">
    <property type="entry name" value="NAD(P)-bd_dom_sf"/>
</dbReference>
<dbReference type="PIRSF" id="PIRSF000103">
    <property type="entry name" value="HIBADH"/>
    <property type="match status" value="1"/>
</dbReference>
<evidence type="ECO:0000256" key="3">
    <source>
        <dbReference type="ARBA" id="ARBA00023027"/>
    </source>
</evidence>
<dbReference type="SUPFAM" id="SSF48179">
    <property type="entry name" value="6-phosphogluconate dehydrogenase C-terminal domain-like"/>
    <property type="match status" value="1"/>
</dbReference>
<dbReference type="OrthoDB" id="9786703at2"/>
<dbReference type="PANTHER" id="PTHR43580">
    <property type="entry name" value="OXIDOREDUCTASE GLYR1-RELATED"/>
    <property type="match status" value="1"/>
</dbReference>
<dbReference type="AlphaFoldDB" id="A0A0U2M787"/>
<dbReference type="InterPro" id="IPR006115">
    <property type="entry name" value="6PGDH_NADP-bd"/>
</dbReference>
<evidence type="ECO:0000256" key="2">
    <source>
        <dbReference type="ARBA" id="ARBA00023002"/>
    </source>
</evidence>
<keyword evidence="3" id="KW-0520">NAD</keyword>
<evidence type="ECO:0000313" key="4">
    <source>
        <dbReference type="EMBL" id="ALS23968.1"/>
    </source>
</evidence>
<evidence type="ECO:0000256" key="1">
    <source>
        <dbReference type="ARBA" id="ARBA00009080"/>
    </source>
</evidence>
<dbReference type="InterPro" id="IPR051265">
    <property type="entry name" value="HIBADH-related_NP60_sf"/>
</dbReference>
<dbReference type="PANTHER" id="PTHR43580:SF2">
    <property type="entry name" value="CYTOKINE-LIKE NUCLEAR FACTOR N-PAC"/>
    <property type="match status" value="1"/>
</dbReference>
<dbReference type="EMBL" id="CP013652">
    <property type="protein sequence ID" value="ALS23968.1"/>
    <property type="molecule type" value="Genomic_DNA"/>
</dbReference>
<keyword evidence="5" id="KW-1185">Reference proteome</keyword>
<accession>A0A0U2M787</accession>
<sequence length="291" mass="31149">MKIGFAGLGRMGFAMAQRLLQAGVDLTVWNRTKSKAQDLLDQGAKWAETPLELTENCEILFSMVADDQAVKEMYTSEAGLLQGGLNGKLFIEMSTVHPATIRELAEMICQKGGSLIDSPVSGTVVHAREGSLIALMGGDEESISRAKPVLGTFCKSMKHIGPAGTGMVMKLVLNMPMNIYSYALSEALAIGVKAGIDLKSMLEFIAESPAGIKVLPVKIPAILQATEEVSFDIKGVKKDLANMISAGQFYGVPTPAASITLLSYTTAVADGWGDRDWGAIVPYFIEKVLKM</sequence>
<dbReference type="Gene3D" id="1.10.1040.10">
    <property type="entry name" value="N-(1-d-carboxylethyl)-l-norvaline Dehydrogenase, domain 2"/>
    <property type="match status" value="1"/>
</dbReference>